<gene>
    <name evidence="5" type="ORF">BGZ97_007335</name>
</gene>
<evidence type="ECO:0000256" key="2">
    <source>
        <dbReference type="ARBA" id="ARBA00022737"/>
    </source>
</evidence>
<evidence type="ECO:0000259" key="4">
    <source>
        <dbReference type="PROSITE" id="PS50837"/>
    </source>
</evidence>
<dbReference type="PANTHER" id="PTHR19848:SF8">
    <property type="entry name" value="F-BOX AND WD REPEAT DOMAIN CONTAINING 7"/>
    <property type="match status" value="1"/>
</dbReference>
<keyword evidence="2" id="KW-0677">Repeat</keyword>
<dbReference type="EMBL" id="JAAAIN010003258">
    <property type="protein sequence ID" value="KAG0286696.1"/>
    <property type="molecule type" value="Genomic_DNA"/>
</dbReference>
<dbReference type="Gene3D" id="2.160.20.80">
    <property type="entry name" value="E3 ubiquitin-protein ligase SopA"/>
    <property type="match status" value="1"/>
</dbReference>
<feature type="repeat" description="WD" evidence="3">
    <location>
        <begin position="889"/>
        <end position="926"/>
    </location>
</feature>
<dbReference type="PANTHER" id="PTHR19848">
    <property type="entry name" value="WD40 REPEAT PROTEIN"/>
    <property type="match status" value="1"/>
</dbReference>
<dbReference type="PROSITE" id="PS50294">
    <property type="entry name" value="WD_REPEATS_REGION"/>
    <property type="match status" value="1"/>
</dbReference>
<dbReference type="SUPFAM" id="SSF50978">
    <property type="entry name" value="WD40 repeat-like"/>
    <property type="match status" value="1"/>
</dbReference>
<evidence type="ECO:0000256" key="1">
    <source>
        <dbReference type="ARBA" id="ARBA00022574"/>
    </source>
</evidence>
<proteinExistence type="predicted"/>
<protein>
    <recommendedName>
        <fullName evidence="4">NACHT domain-containing protein</fullName>
    </recommendedName>
</protein>
<dbReference type="PROSITE" id="PS50837">
    <property type="entry name" value="NACHT"/>
    <property type="match status" value="1"/>
</dbReference>
<dbReference type="InterPro" id="IPR019775">
    <property type="entry name" value="WD40_repeat_CS"/>
</dbReference>
<dbReference type="Gene3D" id="3.40.50.300">
    <property type="entry name" value="P-loop containing nucleotide triphosphate hydrolases"/>
    <property type="match status" value="1"/>
</dbReference>
<reference evidence="5" key="1">
    <citation type="journal article" date="2020" name="Fungal Divers.">
        <title>Resolving the Mortierellaceae phylogeny through synthesis of multi-gene phylogenetics and phylogenomics.</title>
        <authorList>
            <person name="Vandepol N."/>
            <person name="Liber J."/>
            <person name="Desiro A."/>
            <person name="Na H."/>
            <person name="Kennedy M."/>
            <person name="Barry K."/>
            <person name="Grigoriev I.V."/>
            <person name="Miller A.N."/>
            <person name="O'Donnell K."/>
            <person name="Stajich J.E."/>
            <person name="Bonito G."/>
        </authorList>
    </citation>
    <scope>NUCLEOTIDE SEQUENCE</scope>
    <source>
        <strain evidence="5">NVP60</strain>
    </source>
</reference>
<name>A0A9P6UFA2_9FUNG</name>
<dbReference type="Pfam" id="PF05729">
    <property type="entry name" value="NACHT"/>
    <property type="match status" value="1"/>
</dbReference>
<dbReference type="OrthoDB" id="2423212at2759"/>
<dbReference type="InterPro" id="IPR003593">
    <property type="entry name" value="AAA+_ATPase"/>
</dbReference>
<dbReference type="AlphaFoldDB" id="A0A9P6UFA2"/>
<evidence type="ECO:0000313" key="6">
    <source>
        <dbReference type="Proteomes" id="UP000823405"/>
    </source>
</evidence>
<accession>A0A9P6UFA2</accession>
<dbReference type="InterPro" id="IPR007111">
    <property type="entry name" value="NACHT_NTPase"/>
</dbReference>
<dbReference type="InterPro" id="IPR001646">
    <property type="entry name" value="5peptide_repeat"/>
</dbReference>
<evidence type="ECO:0000256" key="3">
    <source>
        <dbReference type="PROSITE-ProRule" id="PRU00221"/>
    </source>
</evidence>
<dbReference type="PROSITE" id="PS50082">
    <property type="entry name" value="WD_REPEATS_2"/>
    <property type="match status" value="1"/>
</dbReference>
<dbReference type="Gene3D" id="2.130.10.10">
    <property type="entry name" value="YVTN repeat-like/Quinoprotein amine dehydrogenase"/>
    <property type="match status" value="1"/>
</dbReference>
<dbReference type="SUPFAM" id="SSF141571">
    <property type="entry name" value="Pentapeptide repeat-like"/>
    <property type="match status" value="1"/>
</dbReference>
<feature type="domain" description="NACHT" evidence="4">
    <location>
        <begin position="381"/>
        <end position="468"/>
    </location>
</feature>
<dbReference type="SUPFAM" id="SSF52540">
    <property type="entry name" value="P-loop containing nucleoside triphosphate hydrolases"/>
    <property type="match status" value="1"/>
</dbReference>
<keyword evidence="6" id="KW-1185">Reference proteome</keyword>
<evidence type="ECO:0000313" key="5">
    <source>
        <dbReference type="EMBL" id="KAG0286696.1"/>
    </source>
</evidence>
<sequence>MVLHRTNLTEDRHSTGDYVQLLQALLGSLEKIHADQNLEQARAVLDAIALLLDQMVYLQVKEIDRVGIEAPLKTALNRFVDQKKYPELAWPIQYIQQALARLPNDERFSEALVRRLLPILGGLSYLTAFGVKIASAEAFLSGFEPDKLWEAYQCFKDVFEIGNPRCASWYGELRFIDVLIGLGRLDLVGTLLEKDWEKREAPFLQGVCDRLERIACVQQDPSARDSALRLLKGFEADTWTQDVQRYARQTRHRLALIWPTPDIEAMARLDEAPAAWHPFWQSNPSNPILKAVQEKSRRHAYINQLQALTLHATMARHQPLVQLGDSVDRLKTAYLTTLKEIDTIKNALAHYIAPEGLESAHATERFTLMDKVEAFLQSDKKVLLLLGEAGSGKSTFGRYLARQLWKTIPPSTQEERPVPLFIALADCPPSGGDLVEHYLLDQKFKPETIDQLREQKQFILILDGFDEIKDRTQAFYTRNRLDRWNAQVIISSRPEYLEEGYRSQFQERGEFNTLQEYWLAPVSDDWVTRYIKMYCAQHPVADWDVDRYEAALNALPTLKEMIRRPFLLRMALEVLPILNTERQKTPLTRIALYDQFISLWWERSLERLQHIELNVEEEKALRKLKPHFSAKGLRTSQEMAIALTKAKTINAIYETENGQIQPEAWRPYLENPTEGARLLLFNTPLIRQNNHYRFLHKSIQDYLVARAICGPQFTHFDPHTRIEAVLNQLSLVDEALILDFLVERVKQHLAFEEHLHAWIEASKNPNAPVTVGAANAITILVRAGIQFNEMDLRGIRIPGADLSFGMFDSAQLQGADLRKVTLRASWLRQANLSGAQMAGVQFGEWAYLEEESAVRSCAYSSDGKNCAIGLQRGVIHVYDTLSWAKIRTLTGHASEVMSVVYSPSGEQIASGSKDKTVRLWDMQTGEPGPILAGHTGL</sequence>
<dbReference type="InterPro" id="IPR056251">
    <property type="entry name" value="Arm_rpt_dom"/>
</dbReference>
<dbReference type="SMART" id="SM00320">
    <property type="entry name" value="WD40"/>
    <property type="match status" value="2"/>
</dbReference>
<dbReference type="SMART" id="SM00382">
    <property type="entry name" value="AAA"/>
    <property type="match status" value="1"/>
</dbReference>
<comment type="caution">
    <text evidence="5">The sequence shown here is derived from an EMBL/GenBank/DDBJ whole genome shotgun (WGS) entry which is preliminary data.</text>
</comment>
<organism evidence="5 6">
    <name type="scientific">Linnemannia gamsii</name>
    <dbReference type="NCBI Taxonomy" id="64522"/>
    <lineage>
        <taxon>Eukaryota</taxon>
        <taxon>Fungi</taxon>
        <taxon>Fungi incertae sedis</taxon>
        <taxon>Mucoromycota</taxon>
        <taxon>Mortierellomycotina</taxon>
        <taxon>Mortierellomycetes</taxon>
        <taxon>Mortierellales</taxon>
        <taxon>Mortierellaceae</taxon>
        <taxon>Linnemannia</taxon>
    </lineage>
</organism>
<dbReference type="Proteomes" id="UP000823405">
    <property type="component" value="Unassembled WGS sequence"/>
</dbReference>
<feature type="non-terminal residue" evidence="5">
    <location>
        <position position="937"/>
    </location>
</feature>
<keyword evidence="1 3" id="KW-0853">WD repeat</keyword>
<dbReference type="PROSITE" id="PS00678">
    <property type="entry name" value="WD_REPEATS_1"/>
    <property type="match status" value="1"/>
</dbReference>
<dbReference type="Pfam" id="PF23948">
    <property type="entry name" value="ARM_5"/>
    <property type="match status" value="2"/>
</dbReference>
<dbReference type="Pfam" id="PF00805">
    <property type="entry name" value="Pentapeptide"/>
    <property type="match status" value="1"/>
</dbReference>
<dbReference type="Pfam" id="PF00400">
    <property type="entry name" value="WD40"/>
    <property type="match status" value="1"/>
</dbReference>
<dbReference type="InterPro" id="IPR001680">
    <property type="entry name" value="WD40_rpt"/>
</dbReference>
<dbReference type="InterPro" id="IPR015943">
    <property type="entry name" value="WD40/YVTN_repeat-like_dom_sf"/>
</dbReference>
<dbReference type="InterPro" id="IPR036322">
    <property type="entry name" value="WD40_repeat_dom_sf"/>
</dbReference>
<dbReference type="InterPro" id="IPR027417">
    <property type="entry name" value="P-loop_NTPase"/>
</dbReference>